<protein>
    <submittedName>
        <fullName evidence="2">ParB-like nuclease domain protein</fullName>
    </submittedName>
</protein>
<proteinExistence type="predicted"/>
<evidence type="ECO:0000259" key="1">
    <source>
        <dbReference type="SMART" id="SM00470"/>
    </source>
</evidence>
<accession>A0A2K4ZGV2</accession>
<evidence type="ECO:0000313" key="3">
    <source>
        <dbReference type="Proteomes" id="UP000236311"/>
    </source>
</evidence>
<sequence>METQTMRVAEIVPAVYNPRVTLTEKDFEYQALKASIDEFGLVVPLIVNRQTGNLVSGHQRLNVMLAKGVEETEVVIVDMEPKKEMALCIAMNKITGEWDYGKLADIMEELRDAEGIDTTTTGFSDHDIAELLGELDAAAEDIPDVEGVAKKDDDTEGIPCIVGEYKFRIPDGPYKDMMADIREKVGFSKEMVEGEMKRRLMG</sequence>
<dbReference type="Pfam" id="PF02195">
    <property type="entry name" value="ParB_N"/>
    <property type="match status" value="1"/>
</dbReference>
<dbReference type="InterPro" id="IPR003115">
    <property type="entry name" value="ParB_N"/>
</dbReference>
<organism evidence="2 3">
    <name type="scientific">Acetatifactor muris</name>
    <dbReference type="NCBI Taxonomy" id="879566"/>
    <lineage>
        <taxon>Bacteria</taxon>
        <taxon>Bacillati</taxon>
        <taxon>Bacillota</taxon>
        <taxon>Clostridia</taxon>
        <taxon>Lachnospirales</taxon>
        <taxon>Lachnospiraceae</taxon>
        <taxon>Acetatifactor</taxon>
    </lineage>
</organism>
<dbReference type="RefSeq" id="WP_103239787.1">
    <property type="nucleotide sequence ID" value="NZ_JANJZD010000010.1"/>
</dbReference>
<dbReference type="Gene3D" id="3.90.1530.10">
    <property type="entry name" value="Conserved hypothetical protein from pyrococcus furiosus pfu- 392566-001, ParB domain"/>
    <property type="match status" value="1"/>
</dbReference>
<dbReference type="Proteomes" id="UP000236311">
    <property type="component" value="Unassembled WGS sequence"/>
</dbReference>
<dbReference type="SUPFAM" id="SSF110849">
    <property type="entry name" value="ParB/Sulfiredoxin"/>
    <property type="match status" value="1"/>
</dbReference>
<evidence type="ECO:0000313" key="2">
    <source>
        <dbReference type="EMBL" id="SOY29701.1"/>
    </source>
</evidence>
<dbReference type="AlphaFoldDB" id="A0A2K4ZGV2"/>
<dbReference type="InterPro" id="IPR036086">
    <property type="entry name" value="ParB/Sulfiredoxin_sf"/>
</dbReference>
<dbReference type="SMART" id="SM00470">
    <property type="entry name" value="ParB"/>
    <property type="match status" value="1"/>
</dbReference>
<gene>
    <name evidence="2" type="ORF">AMURIS_02422</name>
</gene>
<feature type="domain" description="ParB-like N-terminal" evidence="1">
    <location>
        <begin position="4"/>
        <end position="93"/>
    </location>
</feature>
<dbReference type="OrthoDB" id="9773571at2"/>
<keyword evidence="3" id="KW-1185">Reference proteome</keyword>
<dbReference type="EMBL" id="OFSM01000011">
    <property type="protein sequence ID" value="SOY29701.1"/>
    <property type="molecule type" value="Genomic_DNA"/>
</dbReference>
<name>A0A2K4ZGV2_9FIRM</name>
<reference evidence="2 3" key="1">
    <citation type="submission" date="2018-01" db="EMBL/GenBank/DDBJ databases">
        <authorList>
            <person name="Gaut B.S."/>
            <person name="Morton B.R."/>
            <person name="Clegg M.T."/>
            <person name="Duvall M.R."/>
        </authorList>
    </citation>
    <scope>NUCLEOTIDE SEQUENCE [LARGE SCALE GENOMIC DNA]</scope>
    <source>
        <strain evidence="2">GP69</strain>
    </source>
</reference>
<dbReference type="CDD" id="cd16401">
    <property type="entry name" value="ParB_N_like_MT"/>
    <property type="match status" value="1"/>
</dbReference>